<name>A0A653E837_9PSED</name>
<sequence length="149" mass="16305">MTAPTITDDLVAELEALAKSATPQDLDNAEEIIKADPGAMIDCPVCGGEGYASLENDYCNFDNHAIGVQFYGIGSEFGAGERYFRAANPATILALLAERAELKRDVGRYRWLKDNAKSEFFGDQLIDMFTCSGQKIDRLVDAAMQEQTP</sequence>
<gene>
    <name evidence="1" type="ORF">PMYSY11_3132</name>
</gene>
<dbReference type="AlphaFoldDB" id="A0A653E837"/>
<dbReference type="EMBL" id="LR215729">
    <property type="protein sequence ID" value="VEV98176.1"/>
    <property type="molecule type" value="Genomic_DNA"/>
</dbReference>
<dbReference type="RefSeq" id="WP_150548747.1">
    <property type="nucleotide sequence ID" value="NZ_LR215729.2"/>
</dbReference>
<reference evidence="1" key="1">
    <citation type="submission" date="2019-02" db="EMBL/GenBank/DDBJ databases">
        <authorList>
            <consortium name="Genoscope - CEA"/>
            <person name="William W."/>
        </authorList>
    </citation>
    <scope>NUCLEOTIDE SEQUENCE [LARGE SCALE GENOMIC DNA]</scope>
    <source>
        <strain evidence="1">YSy11</strain>
    </source>
</reference>
<proteinExistence type="predicted"/>
<organism evidence="1">
    <name type="scientific">Pseudomonas marincola</name>
    <dbReference type="NCBI Taxonomy" id="437900"/>
    <lineage>
        <taxon>Bacteria</taxon>
        <taxon>Pseudomonadati</taxon>
        <taxon>Pseudomonadota</taxon>
        <taxon>Gammaproteobacteria</taxon>
        <taxon>Pseudomonadales</taxon>
        <taxon>Pseudomonadaceae</taxon>
        <taxon>Pseudomonas</taxon>
    </lineage>
</organism>
<protein>
    <submittedName>
        <fullName evidence="1">Uncharacterized protein</fullName>
    </submittedName>
</protein>
<accession>A0A653E837</accession>
<evidence type="ECO:0000313" key="1">
    <source>
        <dbReference type="EMBL" id="VEV98176.1"/>
    </source>
</evidence>